<evidence type="ECO:0000313" key="3">
    <source>
        <dbReference type="Proteomes" id="UP001642502"/>
    </source>
</evidence>
<organism evidence="2 3">
    <name type="scientific">Sporothrix epigloea</name>
    <dbReference type="NCBI Taxonomy" id="1892477"/>
    <lineage>
        <taxon>Eukaryota</taxon>
        <taxon>Fungi</taxon>
        <taxon>Dikarya</taxon>
        <taxon>Ascomycota</taxon>
        <taxon>Pezizomycotina</taxon>
        <taxon>Sordariomycetes</taxon>
        <taxon>Sordariomycetidae</taxon>
        <taxon>Ophiostomatales</taxon>
        <taxon>Ophiostomataceae</taxon>
        <taxon>Sporothrix</taxon>
    </lineage>
</organism>
<dbReference type="EMBL" id="CAWUON010000013">
    <property type="protein sequence ID" value="CAK7265681.1"/>
    <property type="molecule type" value="Genomic_DNA"/>
</dbReference>
<feature type="compositionally biased region" description="Low complexity" evidence="1">
    <location>
        <begin position="13"/>
        <end position="27"/>
    </location>
</feature>
<feature type="region of interest" description="Disordered" evidence="1">
    <location>
        <begin position="1"/>
        <end position="29"/>
    </location>
</feature>
<feature type="compositionally biased region" description="Basic and acidic residues" evidence="1">
    <location>
        <begin position="163"/>
        <end position="176"/>
    </location>
</feature>
<gene>
    <name evidence="2" type="ORF">SEPCBS119000_001638</name>
</gene>
<feature type="compositionally biased region" description="Polar residues" evidence="1">
    <location>
        <begin position="212"/>
        <end position="237"/>
    </location>
</feature>
<dbReference type="Proteomes" id="UP001642502">
    <property type="component" value="Unassembled WGS sequence"/>
</dbReference>
<name>A0ABP0DFP4_9PEZI</name>
<accession>A0ABP0DFP4</accession>
<feature type="region of interest" description="Disordered" evidence="1">
    <location>
        <begin position="203"/>
        <end position="289"/>
    </location>
</feature>
<reference evidence="2 3" key="1">
    <citation type="submission" date="2024-01" db="EMBL/GenBank/DDBJ databases">
        <authorList>
            <person name="Allen C."/>
            <person name="Tagirdzhanova G."/>
        </authorList>
    </citation>
    <scope>NUCLEOTIDE SEQUENCE [LARGE SCALE GENOMIC DNA]</scope>
    <source>
        <strain evidence="2 3">CBS 119000</strain>
    </source>
</reference>
<proteinExistence type="predicted"/>
<comment type="caution">
    <text evidence="2">The sequence shown here is derived from an EMBL/GenBank/DDBJ whole genome shotgun (WGS) entry which is preliminary data.</text>
</comment>
<keyword evidence="3" id="KW-1185">Reference proteome</keyword>
<evidence type="ECO:0000313" key="2">
    <source>
        <dbReference type="EMBL" id="CAK7265681.1"/>
    </source>
</evidence>
<protein>
    <submittedName>
        <fullName evidence="2">Uncharacterized protein</fullName>
    </submittedName>
</protein>
<evidence type="ECO:0000256" key="1">
    <source>
        <dbReference type="SAM" id="MobiDB-lite"/>
    </source>
</evidence>
<sequence length="289" mass="31320">MTDNGADTPAQVTAFPSPMTTSATAPPQTIPLSQQIDPDELPPELRGIAKYLSCGLETIREEYELPADPTEVDHNNFVAYVLLEHLPLPLPADERMRTAGAYSAALELCNWSEEEFRKVHKQVRMALRKRMIEYSMNVPPIGNANVPSQLYHAVQEALRPLYDPKDRATLKPRTSDRYVPPHMAHRSPAPAQQAIFKTTHIPAAPAPDCSASDRSGPTPDCSSTAPVRQVTLANTTPAAAGPYPDCLIPDRSAPAPPTPAQTITLAETPRKSTTTPQALSHALLPTTAS</sequence>
<feature type="region of interest" description="Disordered" evidence="1">
    <location>
        <begin position="163"/>
        <end position="190"/>
    </location>
</feature>